<dbReference type="EMBL" id="BQKB01000009">
    <property type="protein sequence ID" value="GJM52204.1"/>
    <property type="molecule type" value="Genomic_DNA"/>
</dbReference>
<dbReference type="CDD" id="cd05799">
    <property type="entry name" value="PGM2"/>
    <property type="match status" value="1"/>
</dbReference>
<feature type="domain" description="Alpha-D-phosphohexomutase alpha/beta/alpha" evidence="10">
    <location>
        <begin position="343"/>
        <end position="463"/>
    </location>
</feature>
<evidence type="ECO:0000313" key="14">
    <source>
        <dbReference type="Proteomes" id="UP001208692"/>
    </source>
</evidence>
<evidence type="ECO:0000313" key="11">
    <source>
        <dbReference type="EMBL" id="GJM51019.1"/>
    </source>
</evidence>
<evidence type="ECO:0000256" key="1">
    <source>
        <dbReference type="ARBA" id="ARBA00001946"/>
    </source>
</evidence>
<dbReference type="InterPro" id="IPR016055">
    <property type="entry name" value="A-D-PHexomutase_a/b/a-I/II/III"/>
</dbReference>
<evidence type="ECO:0000256" key="2">
    <source>
        <dbReference type="ARBA" id="ARBA00010231"/>
    </source>
</evidence>
<dbReference type="PANTHER" id="PTHR45745:SF1">
    <property type="entry name" value="PHOSPHOGLUCOMUTASE 2B-RELATED"/>
    <property type="match status" value="1"/>
</dbReference>
<reference evidence="11 14" key="1">
    <citation type="submission" date="2021-11" db="EMBL/GenBank/DDBJ databases">
        <title>Draft genome sequence of Capnocytophaga sp. strain KC07075 isolated from cat oral cavity.</title>
        <authorList>
            <person name="Suzuki M."/>
            <person name="Imaoka K."/>
            <person name="Kimura M."/>
            <person name="Morikawa S."/>
            <person name="Maeda K."/>
        </authorList>
    </citation>
    <scope>NUCLEOTIDE SEQUENCE</scope>
    <source>
        <strain evidence="11">KC07075</strain>
        <strain evidence="12 14">KC07079</strain>
    </source>
</reference>
<sequence>MKKRLTLSVEQLDYLIIKITYIMDKMLEHSKEVAKMWLSPIFDDQTQDKVRDLLENNLEELKECFHKNLEFGTGGMRGIMGIGTNRINRYTLGKNTQGLSNYLKKVFANEQIKVAIAYDCRHNSQTLAKVVADVFSANGIKVYLFSELRPTPELSFAVRYLKCHCGIVLTASHNPPEYNGYKVYWADGGQIVPPQDMEVVKTIDQLQFSDINFNANENLIEKIDTQIDEAFADASLENANFNAPDKDKFSIVFTSLHGTSITMVPQVLERAGFKNVHIVKEQSQPNGDFPTVKSPNPEEPEALTMALKKADEIGADIVIGTDPDCDRIGVAVRDLDGKMVLLNGNQTMIMMTKFLLDRWKEKGFKGNEFIASTIVSTPMMSEIANAYGVECKVGLTGFKWIAKMIKDFPQQKFVGGGEESFGFMVGDFVRDKDAVTATLLACEIGATAKAKGSSFYKELLKAYTEFGLFKERLISLVRKGISGSQEIAQMMIDLRENPLREIAGEKVVMIEDYQSSVARDLIREEEHFIDIPKSNVLIYYTEKGSKIAARPSGTEPKIKFYFSVNCPLESIEKFSETDKKLDKKINTIIKEMKLE</sequence>
<dbReference type="GO" id="GO:0006166">
    <property type="term" value="P:purine ribonucleoside salvage"/>
    <property type="evidence" value="ECO:0007669"/>
    <property type="project" value="TreeGrafter"/>
</dbReference>
<feature type="domain" description="Alpha-D-phosphohexomutase alpha/beta/alpha" evidence="8">
    <location>
        <begin position="70"/>
        <end position="208"/>
    </location>
</feature>
<keyword evidence="5 7" id="KW-0460">Magnesium</keyword>
<dbReference type="AlphaFoldDB" id="A0AAV5AWK5"/>
<evidence type="ECO:0000256" key="4">
    <source>
        <dbReference type="ARBA" id="ARBA00022723"/>
    </source>
</evidence>
<evidence type="ECO:0000313" key="12">
    <source>
        <dbReference type="EMBL" id="GJM52204.1"/>
    </source>
</evidence>
<proteinExistence type="inferred from homology"/>
<keyword evidence="4 7" id="KW-0479">Metal-binding</keyword>
<dbReference type="InterPro" id="IPR005845">
    <property type="entry name" value="A-D-PHexomutase_a/b/a-II"/>
</dbReference>
<comment type="cofactor">
    <cofactor evidence="1">
        <name>Mg(2+)</name>
        <dbReference type="ChEBI" id="CHEBI:18420"/>
    </cofactor>
</comment>
<dbReference type="EMBL" id="BQKA01000036">
    <property type="protein sequence ID" value="GJM51019.1"/>
    <property type="molecule type" value="Genomic_DNA"/>
</dbReference>
<organism evidence="11 13">
    <name type="scientific">Capnocytophaga catalasegens</name>
    <dbReference type="NCBI Taxonomy" id="1004260"/>
    <lineage>
        <taxon>Bacteria</taxon>
        <taxon>Pseudomonadati</taxon>
        <taxon>Bacteroidota</taxon>
        <taxon>Flavobacteriia</taxon>
        <taxon>Flavobacteriales</taxon>
        <taxon>Flavobacteriaceae</taxon>
        <taxon>Capnocytophaga</taxon>
    </lineage>
</organism>
<keyword evidence="3" id="KW-0597">Phosphoprotein</keyword>
<evidence type="ECO:0000259" key="9">
    <source>
        <dbReference type="Pfam" id="PF02879"/>
    </source>
</evidence>
<keyword evidence="6" id="KW-0413">Isomerase</keyword>
<dbReference type="GO" id="GO:0000287">
    <property type="term" value="F:magnesium ion binding"/>
    <property type="evidence" value="ECO:0007669"/>
    <property type="project" value="InterPro"/>
</dbReference>
<protein>
    <submittedName>
        <fullName evidence="11">Phosphoglucomutase</fullName>
    </submittedName>
</protein>
<evidence type="ECO:0000313" key="13">
    <source>
        <dbReference type="Proteomes" id="UP001207736"/>
    </source>
</evidence>
<dbReference type="Proteomes" id="UP001207736">
    <property type="component" value="Unassembled WGS sequence"/>
</dbReference>
<name>A0AAV5AWK5_9FLAO</name>
<dbReference type="PANTHER" id="PTHR45745">
    <property type="entry name" value="PHOSPHOMANNOMUTASE 45A"/>
    <property type="match status" value="1"/>
</dbReference>
<feature type="domain" description="Alpha-D-phosphohexomutase alpha/beta/alpha" evidence="9">
    <location>
        <begin position="230"/>
        <end position="331"/>
    </location>
</feature>
<dbReference type="PROSITE" id="PS00710">
    <property type="entry name" value="PGM_PMM"/>
    <property type="match status" value="1"/>
</dbReference>
<dbReference type="Pfam" id="PF02880">
    <property type="entry name" value="PGM_PMM_III"/>
    <property type="match status" value="1"/>
</dbReference>
<dbReference type="InterPro" id="IPR005841">
    <property type="entry name" value="Alpha-D-phosphohexomutase_SF"/>
</dbReference>
<evidence type="ECO:0000256" key="3">
    <source>
        <dbReference type="ARBA" id="ARBA00022553"/>
    </source>
</evidence>
<dbReference type="InterPro" id="IPR036900">
    <property type="entry name" value="A-D-PHexomutase_C_sf"/>
</dbReference>
<evidence type="ECO:0000256" key="5">
    <source>
        <dbReference type="ARBA" id="ARBA00022842"/>
    </source>
</evidence>
<dbReference type="SUPFAM" id="SSF53738">
    <property type="entry name" value="Phosphoglucomutase, first 3 domains"/>
    <property type="match status" value="3"/>
</dbReference>
<accession>A0AAV5AWK5</accession>
<dbReference type="InterPro" id="IPR016066">
    <property type="entry name" value="A-D-PHexomutase_CS"/>
</dbReference>
<comment type="caution">
    <text evidence="11">The sequence shown here is derived from an EMBL/GenBank/DDBJ whole genome shotgun (WGS) entry which is preliminary data.</text>
</comment>
<evidence type="ECO:0000259" key="8">
    <source>
        <dbReference type="Pfam" id="PF02878"/>
    </source>
</evidence>
<evidence type="ECO:0000256" key="6">
    <source>
        <dbReference type="ARBA" id="ARBA00023235"/>
    </source>
</evidence>
<dbReference type="PRINTS" id="PR00509">
    <property type="entry name" value="PGMPMM"/>
</dbReference>
<gene>
    <name evidence="11" type="ORF">RCZ15_19920</name>
    <name evidence="12" type="ORF">RCZ16_05220</name>
</gene>
<dbReference type="Gene3D" id="3.40.120.10">
    <property type="entry name" value="Alpha-D-Glucose-1,6-Bisphosphate, subunit A, domain 3"/>
    <property type="match status" value="3"/>
</dbReference>
<dbReference type="Pfam" id="PF02879">
    <property type="entry name" value="PGM_PMM_II"/>
    <property type="match status" value="1"/>
</dbReference>
<dbReference type="InterPro" id="IPR005844">
    <property type="entry name" value="A-D-PHexomutase_a/b/a-I"/>
</dbReference>
<keyword evidence="14" id="KW-1185">Reference proteome</keyword>
<dbReference type="Proteomes" id="UP001208692">
    <property type="component" value="Unassembled WGS sequence"/>
</dbReference>
<dbReference type="GO" id="GO:0005975">
    <property type="term" value="P:carbohydrate metabolic process"/>
    <property type="evidence" value="ECO:0007669"/>
    <property type="project" value="InterPro"/>
</dbReference>
<dbReference type="Pfam" id="PF02878">
    <property type="entry name" value="PGM_PMM_I"/>
    <property type="match status" value="1"/>
</dbReference>
<dbReference type="Gene3D" id="3.30.310.50">
    <property type="entry name" value="Alpha-D-phosphohexomutase, C-terminal domain"/>
    <property type="match status" value="1"/>
</dbReference>
<evidence type="ECO:0000256" key="7">
    <source>
        <dbReference type="RuleBase" id="RU004326"/>
    </source>
</evidence>
<dbReference type="SUPFAM" id="SSF55957">
    <property type="entry name" value="Phosphoglucomutase, C-terminal domain"/>
    <property type="match status" value="1"/>
</dbReference>
<evidence type="ECO:0000259" key="10">
    <source>
        <dbReference type="Pfam" id="PF02880"/>
    </source>
</evidence>
<comment type="similarity">
    <text evidence="2 7">Belongs to the phosphohexose mutase family.</text>
</comment>
<dbReference type="InterPro" id="IPR005846">
    <property type="entry name" value="A-D-PHexomutase_a/b/a-III"/>
</dbReference>
<dbReference type="GO" id="GO:0008973">
    <property type="term" value="F:phosphopentomutase activity"/>
    <property type="evidence" value="ECO:0007669"/>
    <property type="project" value="TreeGrafter"/>
</dbReference>